<keyword evidence="2" id="KW-0234">DNA repair</keyword>
<sequence length="436" mass="48279">MDLMYAERCLCFPTLFKLDGVWYTDIHIQKGGGSLDPVILHCDLNGFYASVELLSHPDLRDVPMAVSGDPSSRHGIILAKNEPAKRFGVQTAETIWQAKKKCPDLVLLPPHHGLYREYSQKVNAIYDEYTDLVEPFGIDESWLDMTHTLHLFGGDAKAFADSLRARVRRELGLTLSVGISFNKVFAKLGSDYRKPDATTVISRENWQQLVWPLPVGDLLYVGGVAKKLLKPYGVETIGQLAACRPDTLETLLGKMGLQLHAYANGLDRSPVRSRFDAEPAKSVGNGTTFSQNLTTRIQVQAGIAVLADSVATRLRRHGLYAGGLQVTVRDPQFHDRSRQCQLSSPTHLIRDLTGTAMELVDQLWSPPAPIRAITVTALHLIPEGEAYEQTDLFAAAPKREKQEKLEGAMEHIRKKYGGGAIVFGAAQPEKEEDPFP</sequence>
<reference evidence="4" key="1">
    <citation type="submission" date="2020-09" db="EMBL/GenBank/DDBJ databases">
        <title>New species isolated from human feces.</title>
        <authorList>
            <person name="Kitahara M."/>
            <person name="Shigeno Y."/>
            <person name="Shime M."/>
            <person name="Matsumoto Y."/>
            <person name="Nakamura S."/>
            <person name="Motooka D."/>
            <person name="Fukuoka S."/>
            <person name="Nishikawa H."/>
            <person name="Benno Y."/>
        </authorList>
    </citation>
    <scope>NUCLEOTIDE SEQUENCE</scope>
    <source>
        <strain evidence="4">MM59</strain>
    </source>
</reference>
<dbReference type="GO" id="GO:0009432">
    <property type="term" value="P:SOS response"/>
    <property type="evidence" value="ECO:0007669"/>
    <property type="project" value="TreeGrafter"/>
</dbReference>
<dbReference type="HAMAP" id="MF_01113">
    <property type="entry name" value="DNApol_IV"/>
    <property type="match status" value="1"/>
</dbReference>
<feature type="site" description="Substrate discrimination" evidence="2">
    <location>
        <position position="48"/>
    </location>
</feature>
<name>A0A810Q408_9FIRM</name>
<keyword evidence="2" id="KW-0238">DNA-binding</keyword>
<keyword evidence="2" id="KW-0239">DNA-directed DNA polymerase</keyword>
<feature type="domain" description="UmuC" evidence="3">
    <location>
        <begin position="39"/>
        <end position="222"/>
    </location>
</feature>
<proteinExistence type="inferred from homology"/>
<dbReference type="GO" id="GO:0042276">
    <property type="term" value="P:error-prone translesion synthesis"/>
    <property type="evidence" value="ECO:0007669"/>
    <property type="project" value="TreeGrafter"/>
</dbReference>
<dbReference type="GO" id="GO:0003887">
    <property type="term" value="F:DNA-directed DNA polymerase activity"/>
    <property type="evidence" value="ECO:0007669"/>
    <property type="project" value="UniProtKB-UniRule"/>
</dbReference>
<keyword evidence="2" id="KW-0963">Cytoplasm</keyword>
<comment type="similarity">
    <text evidence="1 2">Belongs to the DNA polymerase type-Y family.</text>
</comment>
<keyword evidence="2" id="KW-0479">Metal-binding</keyword>
<comment type="catalytic activity">
    <reaction evidence="2">
        <text>DNA(n) + a 2'-deoxyribonucleoside 5'-triphosphate = DNA(n+1) + diphosphate</text>
        <dbReference type="Rhea" id="RHEA:22508"/>
        <dbReference type="Rhea" id="RHEA-COMP:17339"/>
        <dbReference type="Rhea" id="RHEA-COMP:17340"/>
        <dbReference type="ChEBI" id="CHEBI:33019"/>
        <dbReference type="ChEBI" id="CHEBI:61560"/>
        <dbReference type="ChEBI" id="CHEBI:173112"/>
        <dbReference type="EC" id="2.7.7.7"/>
    </reaction>
</comment>
<dbReference type="InterPro" id="IPR017961">
    <property type="entry name" value="DNA_pol_Y-fam_little_finger"/>
</dbReference>
<comment type="cofactor">
    <cofactor evidence="2">
        <name>Mg(2+)</name>
        <dbReference type="ChEBI" id="CHEBI:18420"/>
    </cofactor>
    <text evidence="2">Binds 2 magnesium ions per subunit.</text>
</comment>
<evidence type="ECO:0000259" key="3">
    <source>
        <dbReference type="PROSITE" id="PS50173"/>
    </source>
</evidence>
<dbReference type="Pfam" id="PF11799">
    <property type="entry name" value="IMS_C"/>
    <property type="match status" value="1"/>
</dbReference>
<dbReference type="InterPro" id="IPR022880">
    <property type="entry name" value="DNApol_IV"/>
</dbReference>
<comment type="subunit">
    <text evidence="2">Monomer.</text>
</comment>
<keyword evidence="2" id="KW-0235">DNA replication</keyword>
<dbReference type="InterPro" id="IPR036775">
    <property type="entry name" value="DNA_pol_Y-fam_lit_finger_sf"/>
</dbReference>
<dbReference type="InterPro" id="IPR043502">
    <property type="entry name" value="DNA/RNA_pol_sf"/>
</dbReference>
<dbReference type="Gene3D" id="3.30.70.270">
    <property type="match status" value="1"/>
</dbReference>
<keyword evidence="2" id="KW-0227">DNA damage</keyword>
<evidence type="ECO:0000256" key="2">
    <source>
        <dbReference type="HAMAP-Rule" id="MF_01113"/>
    </source>
</evidence>
<comment type="function">
    <text evidence="2">Poorly processive, error-prone DNA polymerase involved in untargeted mutagenesis. Copies undamaged DNA at stalled replication forks, which arise in vivo from mismatched or misaligned primer ends. These misaligned primers can be extended by PolIV. Exhibits no 3'-5' exonuclease (proofreading) activity. May be involved in translesional synthesis, in conjunction with the beta clamp from PolIII.</text>
</comment>
<dbReference type="InterPro" id="IPR001126">
    <property type="entry name" value="UmuC"/>
</dbReference>
<dbReference type="GO" id="GO:0006281">
    <property type="term" value="P:DNA repair"/>
    <property type="evidence" value="ECO:0007669"/>
    <property type="project" value="UniProtKB-UniRule"/>
</dbReference>
<dbReference type="Gene3D" id="3.40.1170.60">
    <property type="match status" value="1"/>
</dbReference>
<dbReference type="GO" id="GO:0005829">
    <property type="term" value="C:cytosol"/>
    <property type="evidence" value="ECO:0007669"/>
    <property type="project" value="TreeGrafter"/>
</dbReference>
<dbReference type="EMBL" id="AP023420">
    <property type="protein sequence ID" value="BCK83058.1"/>
    <property type="molecule type" value="Genomic_DNA"/>
</dbReference>
<dbReference type="GO" id="GO:0003684">
    <property type="term" value="F:damaged DNA binding"/>
    <property type="evidence" value="ECO:0007669"/>
    <property type="project" value="InterPro"/>
</dbReference>
<dbReference type="EC" id="2.7.7.7" evidence="2"/>
<feature type="active site" evidence="2">
    <location>
        <position position="140"/>
    </location>
</feature>
<dbReference type="KEGG" id="pfaa:MM59RIKEN_03770"/>
<dbReference type="AlphaFoldDB" id="A0A810Q408"/>
<dbReference type="Gene3D" id="1.10.150.20">
    <property type="entry name" value="5' to 3' exonuclease, C-terminal subdomain"/>
    <property type="match status" value="1"/>
</dbReference>
<dbReference type="GO" id="GO:0000287">
    <property type="term" value="F:magnesium ion binding"/>
    <property type="evidence" value="ECO:0007669"/>
    <property type="project" value="UniProtKB-UniRule"/>
</dbReference>
<feature type="binding site" evidence="2">
    <location>
        <position position="43"/>
    </location>
    <ligand>
        <name>Mg(2+)</name>
        <dbReference type="ChEBI" id="CHEBI:18420"/>
    </ligand>
</feature>
<dbReference type="CDD" id="cd03586">
    <property type="entry name" value="PolY_Pol_IV_kappa"/>
    <property type="match status" value="1"/>
</dbReference>
<keyword evidence="2" id="KW-0808">Transferase</keyword>
<dbReference type="Gene3D" id="3.30.1490.100">
    <property type="entry name" value="DNA polymerase, Y-family, little finger domain"/>
    <property type="match status" value="1"/>
</dbReference>
<keyword evidence="2" id="KW-0548">Nucleotidyltransferase</keyword>
<dbReference type="PANTHER" id="PTHR11076">
    <property type="entry name" value="DNA REPAIR POLYMERASE UMUC / TRANSFERASE FAMILY MEMBER"/>
    <property type="match status" value="1"/>
</dbReference>
<dbReference type="PROSITE" id="PS50173">
    <property type="entry name" value="UMUC"/>
    <property type="match status" value="1"/>
</dbReference>
<keyword evidence="2" id="KW-0515">Mutator protein</keyword>
<dbReference type="InterPro" id="IPR050116">
    <property type="entry name" value="DNA_polymerase-Y"/>
</dbReference>
<organism evidence="4 5">
    <name type="scientific">Pusillibacter faecalis</name>
    <dbReference type="NCBI Taxonomy" id="2714358"/>
    <lineage>
        <taxon>Bacteria</taxon>
        <taxon>Bacillati</taxon>
        <taxon>Bacillota</taxon>
        <taxon>Clostridia</taxon>
        <taxon>Eubacteriales</taxon>
        <taxon>Oscillospiraceae</taxon>
        <taxon>Pusillibacter</taxon>
    </lineage>
</organism>
<dbReference type="SUPFAM" id="SSF56672">
    <property type="entry name" value="DNA/RNA polymerases"/>
    <property type="match status" value="1"/>
</dbReference>
<dbReference type="Pfam" id="PF00817">
    <property type="entry name" value="IMS"/>
    <property type="match status" value="1"/>
</dbReference>
<accession>A0A810Q408</accession>
<dbReference type="PANTHER" id="PTHR11076:SF33">
    <property type="entry name" value="DNA POLYMERASE KAPPA"/>
    <property type="match status" value="1"/>
</dbReference>
<protein>
    <recommendedName>
        <fullName evidence="2">DNA polymerase IV</fullName>
        <shortName evidence="2">Pol IV</shortName>
        <ecNumber evidence="2">2.7.7.7</ecNumber>
    </recommendedName>
</protein>
<dbReference type="Proteomes" id="UP000679848">
    <property type="component" value="Chromosome"/>
</dbReference>
<evidence type="ECO:0000313" key="5">
    <source>
        <dbReference type="Proteomes" id="UP000679848"/>
    </source>
</evidence>
<dbReference type="InterPro" id="IPR043128">
    <property type="entry name" value="Rev_trsase/Diguanyl_cyclase"/>
</dbReference>
<gene>
    <name evidence="2" type="primary">dinB</name>
    <name evidence="4" type="ORF">MM59RIKEN_03770</name>
</gene>
<evidence type="ECO:0000256" key="1">
    <source>
        <dbReference type="ARBA" id="ARBA00010945"/>
    </source>
</evidence>
<feature type="binding site" evidence="2">
    <location>
        <position position="139"/>
    </location>
    <ligand>
        <name>Mg(2+)</name>
        <dbReference type="ChEBI" id="CHEBI:18420"/>
    </ligand>
</feature>
<dbReference type="GO" id="GO:0006261">
    <property type="term" value="P:DNA-templated DNA replication"/>
    <property type="evidence" value="ECO:0007669"/>
    <property type="project" value="UniProtKB-UniRule"/>
</dbReference>
<keyword evidence="5" id="KW-1185">Reference proteome</keyword>
<evidence type="ECO:0000313" key="4">
    <source>
        <dbReference type="EMBL" id="BCK83058.1"/>
    </source>
</evidence>
<keyword evidence="2" id="KW-0460">Magnesium</keyword>
<dbReference type="SUPFAM" id="SSF100879">
    <property type="entry name" value="Lesion bypass DNA polymerase (Y-family), little finger domain"/>
    <property type="match status" value="1"/>
</dbReference>
<comment type="subcellular location">
    <subcellularLocation>
        <location evidence="2">Cytoplasm</location>
    </subcellularLocation>
</comment>